<feature type="domain" description="HAT C-terminal dimerisation" evidence="1">
    <location>
        <begin position="552"/>
        <end position="613"/>
    </location>
</feature>
<evidence type="ECO:0000259" key="1">
    <source>
        <dbReference type="Pfam" id="PF05699"/>
    </source>
</evidence>
<dbReference type="InterPro" id="IPR012337">
    <property type="entry name" value="RNaseH-like_sf"/>
</dbReference>
<reference evidence="2 3" key="1">
    <citation type="submission" date="2019-01" db="EMBL/GenBank/DDBJ databases">
        <title>Draft Genome and Complete Hox-Cluster Characterization of the Sterlet Sturgeon (Acipenser ruthenus).</title>
        <authorList>
            <person name="Wei Q."/>
        </authorList>
    </citation>
    <scope>NUCLEOTIDE SEQUENCE [LARGE SCALE GENOMIC DNA]</scope>
    <source>
        <strain evidence="2">WHYD16114868_AA</strain>
        <tissue evidence="2">Blood</tissue>
    </source>
</reference>
<dbReference type="PANTHER" id="PTHR46880:SF8">
    <property type="entry name" value="E3 SUMO-PROTEIN LIGASE KIAA1586"/>
    <property type="match status" value="1"/>
</dbReference>
<evidence type="ECO:0000313" key="3">
    <source>
        <dbReference type="Proteomes" id="UP000289886"/>
    </source>
</evidence>
<dbReference type="PANTHER" id="PTHR46880">
    <property type="entry name" value="RAS-ASSOCIATING DOMAIN-CONTAINING PROTEIN"/>
    <property type="match status" value="1"/>
</dbReference>
<accession>A0A444U456</accession>
<sequence length="698" mass="79509">MSLRVETVKRWQVELNPAQDWLQYEVGVDGCYVVRIQCGLCNKHKAKIKDLRNFSPAFVNGIEGASLKKDNVKKHFQSEMHQKAAALEKLSGNVPNLPSALAQSIEEEHLTRLFDIAYTVAKLELPLAKFSQIAKLEVRHGVDLGQMSLTEQKCKEFLEYIGRSTKVELIRAIQESPYFSVLVDGSAETGATEKGMIYVLYVDHTGLPCVRFFGFREVEHVHADCLKRTVLNAFLEEGIDIERKLVGYLADSVTVKAGVASLLQNEMPYLIHMNCISHRLELAIKEMFQGTSFDDVTEMFLLLARLYRTCPGRMPELKSLSQIMQEGEIKSHQAEGTRWVQHKQGATKALLQAYPAVVCNLANMLTQTVLPKEKSIFQEYLQTLRSLKFILHLLFMSEMLEPLAKLSRSLQNSNVDLLDTAALLQKFYVTLGRMNNGILRGALSEVLKHTEKDPQSVFFGGTRLQADLEEARAFKEKLPSYVAAVSDCILQRFGSLHHMEPIQCLKILEVDLWPEAQEDLEDYGTSELQIFTGHFEKLLSLNHVDRTKLPEEWLQFKQFRKENLSQVSSQQLWQNLLTSQQSRFPNLYHAIYILHCFPVSSVVLEWGFSAVTRLKANGRGKMSINILEYLTRISVEGPEPDMFDPGPAVSLYCFEQMGFITEPGFKRTSQYAFSDEEPESPNKRQEVCFFEDQYSSDD</sequence>
<proteinExistence type="predicted"/>
<keyword evidence="3" id="KW-1185">Reference proteome</keyword>
<dbReference type="Pfam" id="PF05699">
    <property type="entry name" value="Dimer_Tnp_hAT"/>
    <property type="match status" value="1"/>
</dbReference>
<protein>
    <submittedName>
        <fullName evidence="2">Zinc finger protein 862</fullName>
    </submittedName>
</protein>
<dbReference type="EMBL" id="SCEB01215357">
    <property type="protein sequence ID" value="RXM29972.1"/>
    <property type="molecule type" value="Genomic_DNA"/>
</dbReference>
<evidence type="ECO:0000313" key="2">
    <source>
        <dbReference type="EMBL" id="RXM29972.1"/>
    </source>
</evidence>
<dbReference type="SUPFAM" id="SSF53098">
    <property type="entry name" value="Ribonuclease H-like"/>
    <property type="match status" value="1"/>
</dbReference>
<gene>
    <name evidence="2" type="ORF">EOD39_8286</name>
</gene>
<organism evidence="2 3">
    <name type="scientific">Acipenser ruthenus</name>
    <name type="common">Sterlet sturgeon</name>
    <dbReference type="NCBI Taxonomy" id="7906"/>
    <lineage>
        <taxon>Eukaryota</taxon>
        <taxon>Metazoa</taxon>
        <taxon>Chordata</taxon>
        <taxon>Craniata</taxon>
        <taxon>Vertebrata</taxon>
        <taxon>Euteleostomi</taxon>
        <taxon>Actinopterygii</taxon>
        <taxon>Chondrostei</taxon>
        <taxon>Acipenseriformes</taxon>
        <taxon>Acipenseridae</taxon>
        <taxon>Acipenser</taxon>
    </lineage>
</organism>
<dbReference type="GO" id="GO:0046983">
    <property type="term" value="F:protein dimerization activity"/>
    <property type="evidence" value="ECO:0007669"/>
    <property type="project" value="InterPro"/>
</dbReference>
<dbReference type="Proteomes" id="UP000289886">
    <property type="component" value="Unassembled WGS sequence"/>
</dbReference>
<name>A0A444U456_ACIRT</name>
<dbReference type="AlphaFoldDB" id="A0A444U456"/>
<dbReference type="InterPro" id="IPR008906">
    <property type="entry name" value="HATC_C_dom"/>
</dbReference>
<comment type="caution">
    <text evidence="2">The sequence shown here is derived from an EMBL/GenBank/DDBJ whole genome shotgun (WGS) entry which is preliminary data.</text>
</comment>